<protein>
    <recommendedName>
        <fullName evidence="1">Amidohydrolase-related domain-containing protein</fullName>
    </recommendedName>
</protein>
<dbReference type="EMBL" id="UINC01018297">
    <property type="protein sequence ID" value="SVA76731.1"/>
    <property type="molecule type" value="Genomic_DNA"/>
</dbReference>
<reference evidence="2" key="1">
    <citation type="submission" date="2018-05" db="EMBL/GenBank/DDBJ databases">
        <authorList>
            <person name="Lanie J.A."/>
            <person name="Ng W.-L."/>
            <person name="Kazmierczak K.M."/>
            <person name="Andrzejewski T.M."/>
            <person name="Davidsen T.M."/>
            <person name="Wayne K.J."/>
            <person name="Tettelin H."/>
            <person name="Glass J.I."/>
            <person name="Rusch D."/>
            <person name="Podicherti R."/>
            <person name="Tsui H.-C.T."/>
            <person name="Winkler M.E."/>
        </authorList>
    </citation>
    <scope>NUCLEOTIDE SEQUENCE</scope>
</reference>
<organism evidence="2">
    <name type="scientific">marine metagenome</name>
    <dbReference type="NCBI Taxonomy" id="408172"/>
    <lineage>
        <taxon>unclassified sequences</taxon>
        <taxon>metagenomes</taxon>
        <taxon>ecological metagenomes</taxon>
    </lineage>
</organism>
<dbReference type="InterPro" id="IPR006680">
    <property type="entry name" value="Amidohydro-rel"/>
</dbReference>
<dbReference type="SUPFAM" id="SSF51338">
    <property type="entry name" value="Composite domain of metallo-dependent hydrolases"/>
    <property type="match status" value="1"/>
</dbReference>
<dbReference type="GO" id="GO:0016810">
    <property type="term" value="F:hydrolase activity, acting on carbon-nitrogen (but not peptide) bonds"/>
    <property type="evidence" value="ECO:0007669"/>
    <property type="project" value="InterPro"/>
</dbReference>
<feature type="domain" description="Amidohydrolase-related" evidence="1">
    <location>
        <begin position="57"/>
        <end position="433"/>
    </location>
</feature>
<evidence type="ECO:0000259" key="1">
    <source>
        <dbReference type="Pfam" id="PF01979"/>
    </source>
</evidence>
<dbReference type="PANTHER" id="PTHR43794">
    <property type="entry name" value="AMINOHYDROLASE SSNA-RELATED"/>
    <property type="match status" value="1"/>
</dbReference>
<sequence length="479" mass="52897">MKKCDTILRGTVITMDENRHVYLDGYVAIENGIIVSVGSSKDCQFKADEDLGGDGHIVLPGLINVHSHLVQGCMRGMADGTTYEERLFGFYYPMTGACDEERSYHASMPPILDLVLAGVTTTADDHFTHLHKRSIDGVLAAARDSGIRCRMARLTINDPDAVPDGFREDLDTGLAETERVKSEWEDDHISVTASTIGITYCEPDQLIELWKWTDANNRQFDIHAPAVFDQKYLAARRGWEGGSFEWLDHVGILGPNLIAAHAQNLRPGEEKLIHDRGAAVALVPDMEQVLGLVSFDAKQFLESDVNCGLGLDGPVVAYGHDIWAAMRGFLTAQRMGDEYRRRTSDTNSQWTGEEVLYGSAEQALELATIGGAKALMMDDQIGSLELGKSADALLIDRRSETHLSPAGALIANLVYGNGPSRESIRRVMVGGKTIAENGKHVDIDHRSVVENSDQLQQTLLDEVDARQFVNKRSRYKWIN</sequence>
<dbReference type="Pfam" id="PF01979">
    <property type="entry name" value="Amidohydro_1"/>
    <property type="match status" value="1"/>
</dbReference>
<gene>
    <name evidence="2" type="ORF">METZ01_LOCUS129585</name>
</gene>
<dbReference type="PANTHER" id="PTHR43794:SF5">
    <property type="entry name" value="CHLOROHYDROLASE FAMILY PROTEIN"/>
    <property type="match status" value="1"/>
</dbReference>
<dbReference type="Gene3D" id="2.30.40.10">
    <property type="entry name" value="Urease, subunit C, domain 1"/>
    <property type="match status" value="1"/>
</dbReference>
<accession>A0A381YJJ5</accession>
<dbReference type="Gene3D" id="3.20.20.140">
    <property type="entry name" value="Metal-dependent hydrolases"/>
    <property type="match status" value="1"/>
</dbReference>
<proteinExistence type="predicted"/>
<dbReference type="AlphaFoldDB" id="A0A381YJJ5"/>
<name>A0A381YJJ5_9ZZZZ</name>
<dbReference type="SUPFAM" id="SSF51556">
    <property type="entry name" value="Metallo-dependent hydrolases"/>
    <property type="match status" value="1"/>
</dbReference>
<dbReference type="InterPro" id="IPR050287">
    <property type="entry name" value="MTA/SAH_deaminase"/>
</dbReference>
<dbReference type="InterPro" id="IPR011059">
    <property type="entry name" value="Metal-dep_hydrolase_composite"/>
</dbReference>
<evidence type="ECO:0000313" key="2">
    <source>
        <dbReference type="EMBL" id="SVA76731.1"/>
    </source>
</evidence>
<dbReference type="InterPro" id="IPR032466">
    <property type="entry name" value="Metal_Hydrolase"/>
</dbReference>